<organism evidence="1 2">
    <name type="scientific">Papaver atlanticum</name>
    <dbReference type="NCBI Taxonomy" id="357466"/>
    <lineage>
        <taxon>Eukaryota</taxon>
        <taxon>Viridiplantae</taxon>
        <taxon>Streptophyta</taxon>
        <taxon>Embryophyta</taxon>
        <taxon>Tracheophyta</taxon>
        <taxon>Spermatophyta</taxon>
        <taxon>Magnoliopsida</taxon>
        <taxon>Ranunculales</taxon>
        <taxon>Papaveraceae</taxon>
        <taxon>Papaveroideae</taxon>
        <taxon>Papaver</taxon>
    </lineage>
</organism>
<comment type="caution">
    <text evidence="1">The sequence shown here is derived from an EMBL/GenBank/DDBJ whole genome shotgun (WGS) entry which is preliminary data.</text>
</comment>
<gene>
    <name evidence="1" type="ORF">MKW98_004272</name>
</gene>
<reference evidence="1" key="1">
    <citation type="submission" date="2022-04" db="EMBL/GenBank/DDBJ databases">
        <title>A functionally conserved STORR gene fusion in Papaver species that diverged 16.8 million years ago.</title>
        <authorList>
            <person name="Catania T."/>
        </authorList>
    </citation>
    <scope>NUCLEOTIDE SEQUENCE</scope>
    <source>
        <strain evidence="1">S-188037</strain>
    </source>
</reference>
<sequence>MWLLNGSGPSAFWKSTNQGLYFPESGLHSCYRDTNGVDQSVKGLLVAQHFEPHISTQVRRQAHRACDFTSQKL</sequence>
<dbReference type="Proteomes" id="UP001202328">
    <property type="component" value="Unassembled WGS sequence"/>
</dbReference>
<name>A0AAD4XSJ6_9MAGN</name>
<evidence type="ECO:0000313" key="1">
    <source>
        <dbReference type="EMBL" id="KAI3943767.1"/>
    </source>
</evidence>
<dbReference type="EMBL" id="JAJJMB010004170">
    <property type="protein sequence ID" value="KAI3943767.1"/>
    <property type="molecule type" value="Genomic_DNA"/>
</dbReference>
<dbReference type="AlphaFoldDB" id="A0AAD4XSJ6"/>
<evidence type="ECO:0000313" key="2">
    <source>
        <dbReference type="Proteomes" id="UP001202328"/>
    </source>
</evidence>
<keyword evidence="2" id="KW-1185">Reference proteome</keyword>
<protein>
    <submittedName>
        <fullName evidence="1">Uncharacterized protein</fullName>
    </submittedName>
</protein>
<accession>A0AAD4XSJ6</accession>
<proteinExistence type="predicted"/>
<feature type="non-terminal residue" evidence="1">
    <location>
        <position position="1"/>
    </location>
</feature>